<evidence type="ECO:0000313" key="3">
    <source>
        <dbReference type="EMBL" id="OQX13914.1"/>
    </source>
</evidence>
<gene>
    <name evidence="3" type="ORF">BWK73_10910</name>
</gene>
<protein>
    <submittedName>
        <fullName evidence="3">Conjugal transfer protein TrbC</fullName>
    </submittedName>
</protein>
<dbReference type="Proteomes" id="UP000192491">
    <property type="component" value="Unassembled WGS sequence"/>
</dbReference>
<accession>A0A1Y1QU44</accession>
<sequence length="111" mass="11227">MLHYARHLSRLKSPLLFALLMLAGAEATAAGGGGGGLPWETPLQNLLASLTGPVAQVLGTIAIVFVGLGLAFSEGGGIMRKALWVVFGLSIAFAATTWGLTFLGFGGGASV</sequence>
<feature type="chain" id="PRO_5012372503" evidence="2">
    <location>
        <begin position="30"/>
        <end position="111"/>
    </location>
</feature>
<feature type="transmembrane region" description="Helical" evidence="1">
    <location>
        <begin position="84"/>
        <end position="105"/>
    </location>
</feature>
<feature type="transmembrane region" description="Helical" evidence="1">
    <location>
        <begin position="53"/>
        <end position="72"/>
    </location>
</feature>
<dbReference type="InterPro" id="IPR007039">
    <property type="entry name" value="TrbC/VirB2"/>
</dbReference>
<keyword evidence="1" id="KW-1133">Transmembrane helix</keyword>
<name>A0A1Y1QU44_9GAMM</name>
<evidence type="ECO:0000313" key="4">
    <source>
        <dbReference type="Proteomes" id="UP000192491"/>
    </source>
</evidence>
<organism evidence="3 4">
    <name type="scientific">Thiothrix lacustris</name>
    <dbReference type="NCBI Taxonomy" id="525917"/>
    <lineage>
        <taxon>Bacteria</taxon>
        <taxon>Pseudomonadati</taxon>
        <taxon>Pseudomonadota</taxon>
        <taxon>Gammaproteobacteria</taxon>
        <taxon>Thiotrichales</taxon>
        <taxon>Thiotrichaceae</taxon>
        <taxon>Thiothrix</taxon>
    </lineage>
</organism>
<keyword evidence="2" id="KW-0732">Signal</keyword>
<keyword evidence="1" id="KW-0812">Transmembrane</keyword>
<dbReference type="EMBL" id="MTEJ01000038">
    <property type="protein sequence ID" value="OQX13914.1"/>
    <property type="molecule type" value="Genomic_DNA"/>
</dbReference>
<dbReference type="eggNOG" id="COG3838">
    <property type="taxonomic scope" value="Bacteria"/>
</dbReference>
<keyword evidence="1" id="KW-0472">Membrane</keyword>
<dbReference type="STRING" id="1123401.GCA_000621325_03175"/>
<dbReference type="Pfam" id="PF04956">
    <property type="entry name" value="TrbC"/>
    <property type="match status" value="1"/>
</dbReference>
<proteinExistence type="predicted"/>
<evidence type="ECO:0000256" key="2">
    <source>
        <dbReference type="SAM" id="SignalP"/>
    </source>
</evidence>
<feature type="signal peptide" evidence="2">
    <location>
        <begin position="1"/>
        <end position="29"/>
    </location>
</feature>
<dbReference type="AlphaFoldDB" id="A0A1Y1QU44"/>
<reference evidence="3 4" key="1">
    <citation type="submission" date="2017-01" db="EMBL/GenBank/DDBJ databases">
        <title>Novel large sulfur bacteria in the metagenomes of groundwater-fed chemosynthetic microbial mats in the Lake Huron basin.</title>
        <authorList>
            <person name="Sharrar A.M."/>
            <person name="Flood B.E."/>
            <person name="Bailey J.V."/>
            <person name="Jones D.S."/>
            <person name="Biddanda B."/>
            <person name="Ruberg S.A."/>
            <person name="Marcus D.N."/>
            <person name="Dick G.J."/>
        </authorList>
    </citation>
    <scope>NUCLEOTIDE SEQUENCE [LARGE SCALE GENOMIC DNA]</scope>
    <source>
        <strain evidence="3">A8</strain>
    </source>
</reference>
<evidence type="ECO:0000256" key="1">
    <source>
        <dbReference type="SAM" id="Phobius"/>
    </source>
</evidence>
<comment type="caution">
    <text evidence="3">The sequence shown here is derived from an EMBL/GenBank/DDBJ whole genome shotgun (WGS) entry which is preliminary data.</text>
</comment>